<keyword evidence="9" id="KW-1185">Reference proteome</keyword>
<dbReference type="GO" id="GO:0016020">
    <property type="term" value="C:membrane"/>
    <property type="evidence" value="ECO:0007669"/>
    <property type="project" value="UniProtKB-SubCell"/>
</dbReference>
<evidence type="ECO:0000256" key="1">
    <source>
        <dbReference type="ARBA" id="ARBA00004141"/>
    </source>
</evidence>
<feature type="transmembrane region" description="Helical" evidence="6">
    <location>
        <begin position="86"/>
        <end position="104"/>
    </location>
</feature>
<evidence type="ECO:0000259" key="7">
    <source>
        <dbReference type="Pfam" id="PF04932"/>
    </source>
</evidence>
<evidence type="ECO:0000256" key="2">
    <source>
        <dbReference type="ARBA" id="ARBA00022692"/>
    </source>
</evidence>
<feature type="transmembrane region" description="Helical" evidence="6">
    <location>
        <begin position="229"/>
        <end position="247"/>
    </location>
</feature>
<organism evidence="8 9">
    <name type="scientific">Kordia antarctica</name>
    <dbReference type="NCBI Taxonomy" id="1218801"/>
    <lineage>
        <taxon>Bacteria</taxon>
        <taxon>Pseudomonadati</taxon>
        <taxon>Bacteroidota</taxon>
        <taxon>Flavobacteriia</taxon>
        <taxon>Flavobacteriales</taxon>
        <taxon>Flavobacteriaceae</taxon>
        <taxon>Kordia</taxon>
    </lineage>
</organism>
<dbReference type="KEGG" id="kan:IMCC3317_25670"/>
<evidence type="ECO:0000313" key="8">
    <source>
        <dbReference type="EMBL" id="QHI37189.1"/>
    </source>
</evidence>
<keyword evidence="3 6" id="KW-1133">Transmembrane helix</keyword>
<dbReference type="Pfam" id="PF04932">
    <property type="entry name" value="Wzy_C"/>
    <property type="match status" value="1"/>
</dbReference>
<dbReference type="OrthoDB" id="665122at2"/>
<sequence>MPKNKPEKKAASTKPQVANQLIIAQVFCLLYLLVSFVPLFNAMDYDAPEWLYISLLNVASLVFLYKHKDFFQVFALQKKAKIYMSLLIGFFAIGCLSMITAINVSESLVHLARFVNIIVGFYCLYIFIRKDPKAFFHFICKASIVIVAYYSWKAITYFLGNSSAPRTYEFMLAFQHGFSNVNIYTAYIVIQVPLLIYGFLYFKKIWKYVAGLAIVMAMLALLFAGSRTALLSLIVLLFITIVSLVYGVVRHKVAFKKEVALLFVAPILIGILVLNVNRVDRNAMNTISNVLQTKNADFYDGQNTIIRNISNAKDVMPTDTSIKIPVRESSGRLSLWNLAFNTFKENPVLGVGYGNFKAIAKKEHYLGYTNSEGSFANPRRAHSDFLEKLAETGLVGFLFYVSLFAMPFIWFLGLLKRETAFEKQFLYITVFSVAVAYTLDALLNFPLERAPIHLYFMIAVVFILAFARKQTADETVSGRKKWHLAVFGIFVFFSFASIASNYVVLQSYQLQRTMRTDLMGKTLFGDDKLRNNYESIKQQWVSYPQLSYVGTVNDVYLANYAIKSKKYEEALALLNNAKNYTKDAYLVKAFKSEIYLNVYDNLDSVKYYSENIFDGYPAFKTNYNILKRVYRAKNDTVNLFRVMNRYTKYNYRDVGEWVSKANMIYDLTKDSDRMLKVLDTGLAFNSYSKKLISAKQEVLGKLKFKSYLSNDEVKAKHQVAYDFFVKGQYEQARTVFEEILKTNPVDYLSIQNIGIIDLIQKNYEASILNLTKVINANAFGDGKAEYSRGYCHEQLGQLEKAKEDYRKSRAKEYPQAMTLPEAKYKE</sequence>
<feature type="repeat" description="TPR" evidence="5">
    <location>
        <begin position="713"/>
        <end position="746"/>
    </location>
</feature>
<proteinExistence type="predicted"/>
<accession>A0A7L4ZL93</accession>
<feature type="transmembrane region" description="Helical" evidence="6">
    <location>
        <begin position="181"/>
        <end position="200"/>
    </location>
</feature>
<keyword evidence="4 6" id="KW-0472">Membrane</keyword>
<keyword evidence="5" id="KW-0802">TPR repeat</keyword>
<dbReference type="Gene3D" id="1.25.40.10">
    <property type="entry name" value="Tetratricopeptide repeat domain"/>
    <property type="match status" value="1"/>
</dbReference>
<keyword evidence="2 6" id="KW-0812">Transmembrane</keyword>
<dbReference type="InterPro" id="IPR051533">
    <property type="entry name" value="WaaL-like"/>
</dbReference>
<dbReference type="Proteomes" id="UP000464657">
    <property type="component" value="Chromosome"/>
</dbReference>
<feature type="transmembrane region" description="Helical" evidence="6">
    <location>
        <begin position="394"/>
        <end position="413"/>
    </location>
</feature>
<dbReference type="InterPro" id="IPR019734">
    <property type="entry name" value="TPR_rpt"/>
</dbReference>
<dbReference type="SUPFAM" id="SSF48452">
    <property type="entry name" value="TPR-like"/>
    <property type="match status" value="1"/>
</dbReference>
<dbReference type="AlphaFoldDB" id="A0A7L4ZL93"/>
<feature type="domain" description="O-antigen ligase-related" evidence="7">
    <location>
        <begin position="213"/>
        <end position="401"/>
    </location>
</feature>
<dbReference type="InterPro" id="IPR007016">
    <property type="entry name" value="O-antigen_ligase-rel_domated"/>
</dbReference>
<gene>
    <name evidence="8" type="ORF">IMCC3317_25670</name>
</gene>
<feature type="transmembrane region" description="Helical" evidence="6">
    <location>
        <begin position="110"/>
        <end position="128"/>
    </location>
</feature>
<feature type="transmembrane region" description="Helical" evidence="6">
    <location>
        <begin position="452"/>
        <end position="470"/>
    </location>
</feature>
<dbReference type="InterPro" id="IPR011990">
    <property type="entry name" value="TPR-like_helical_dom_sf"/>
</dbReference>
<dbReference type="PROSITE" id="PS50005">
    <property type="entry name" value="TPR"/>
    <property type="match status" value="1"/>
</dbReference>
<comment type="subcellular location">
    <subcellularLocation>
        <location evidence="1">Membrane</location>
        <topology evidence="1">Multi-pass membrane protein</topology>
    </subcellularLocation>
</comment>
<evidence type="ECO:0000256" key="3">
    <source>
        <dbReference type="ARBA" id="ARBA00022989"/>
    </source>
</evidence>
<evidence type="ECO:0000256" key="6">
    <source>
        <dbReference type="SAM" id="Phobius"/>
    </source>
</evidence>
<dbReference type="EMBL" id="CP019288">
    <property type="protein sequence ID" value="QHI37189.1"/>
    <property type="molecule type" value="Genomic_DNA"/>
</dbReference>
<evidence type="ECO:0000256" key="4">
    <source>
        <dbReference type="ARBA" id="ARBA00023136"/>
    </source>
</evidence>
<feature type="transmembrane region" description="Helical" evidence="6">
    <location>
        <begin position="49"/>
        <end position="65"/>
    </location>
</feature>
<evidence type="ECO:0000313" key="9">
    <source>
        <dbReference type="Proteomes" id="UP000464657"/>
    </source>
</evidence>
<dbReference type="PANTHER" id="PTHR37422">
    <property type="entry name" value="TEICHURONIC ACID BIOSYNTHESIS PROTEIN TUAE"/>
    <property type="match status" value="1"/>
</dbReference>
<feature type="transmembrane region" description="Helical" evidence="6">
    <location>
        <begin position="259"/>
        <end position="276"/>
    </location>
</feature>
<reference evidence="8 9" key="1">
    <citation type="journal article" date="2013" name="Int. J. Syst. Evol. Microbiol.">
        <title>Kordia antarctica sp. nov., isolated from Antarctic seawater.</title>
        <authorList>
            <person name="Baek K."/>
            <person name="Choi A."/>
            <person name="Kang I."/>
            <person name="Lee K."/>
            <person name="Cho J.C."/>
        </authorList>
    </citation>
    <scope>NUCLEOTIDE SEQUENCE [LARGE SCALE GENOMIC DNA]</scope>
    <source>
        <strain evidence="8 9">IMCC3317</strain>
    </source>
</reference>
<evidence type="ECO:0000256" key="5">
    <source>
        <dbReference type="PROSITE-ProRule" id="PRU00339"/>
    </source>
</evidence>
<dbReference type="SMART" id="SM00028">
    <property type="entry name" value="TPR"/>
    <property type="match status" value="2"/>
</dbReference>
<name>A0A7L4ZL93_9FLAO</name>
<protein>
    <recommendedName>
        <fullName evidence="7">O-antigen ligase-related domain-containing protein</fullName>
    </recommendedName>
</protein>
<dbReference type="PANTHER" id="PTHR37422:SF13">
    <property type="entry name" value="LIPOPOLYSACCHARIDE BIOSYNTHESIS PROTEIN PA4999-RELATED"/>
    <property type="match status" value="1"/>
</dbReference>
<dbReference type="RefSeq" id="WP_160129832.1">
    <property type="nucleotide sequence ID" value="NZ_CP019288.1"/>
</dbReference>
<feature type="transmembrane region" description="Helical" evidence="6">
    <location>
        <begin position="425"/>
        <end position="446"/>
    </location>
</feature>
<feature type="transmembrane region" description="Helical" evidence="6">
    <location>
        <begin position="482"/>
        <end position="505"/>
    </location>
</feature>
<feature type="transmembrane region" description="Helical" evidence="6">
    <location>
        <begin position="205"/>
        <end position="223"/>
    </location>
</feature>
<feature type="transmembrane region" description="Helical" evidence="6">
    <location>
        <begin position="21"/>
        <end position="43"/>
    </location>
</feature>